<dbReference type="GO" id="GO:0016755">
    <property type="term" value="F:aminoacyltransferase activity"/>
    <property type="evidence" value="ECO:0007669"/>
    <property type="project" value="InterPro"/>
</dbReference>
<name>M0EDG3_9EURY</name>
<keyword evidence="4" id="KW-0573">Peptidoglycan synthesis</keyword>
<evidence type="ECO:0000256" key="1">
    <source>
        <dbReference type="ARBA" id="ARBA00009943"/>
    </source>
</evidence>
<dbReference type="PANTHER" id="PTHR36174">
    <property type="entry name" value="LIPID II:GLYCINE GLYCYLTRANSFERASE"/>
    <property type="match status" value="1"/>
</dbReference>
<dbReference type="RefSeq" id="WP_006114126.1">
    <property type="nucleotide sequence ID" value="NZ_AOJL01000055.1"/>
</dbReference>
<feature type="domain" description="BioF2-like acetyltransferase" evidence="7">
    <location>
        <begin position="138"/>
        <end position="272"/>
    </location>
</feature>
<sequence length="331" mass="38018">MTKIGGPIYNTWEWTTLCEGYSHTSYHFAAQENGSIVGVLPLIHIESKIFDNHLVSMPYSEYGSTLVEADNEEARLALLKRAAALADELQVKYLVLRGDNVVNEASSFGDFDVVNRFVTMEVDTTRSSEEVWNDCDSRFRRGVRKARKEGLEVKKVNGKQGFEQYYNLFVRTMRGHGTPPHSRSFLYNLWSELNDSVDIYLATYEGKAINGKMMVNWNGRKLYRMGVSNHEYRDLNGGSLLMWKAIEDACSGDYSTFDLGRTREGSGVYMYKKSMSPKKVWLDDLLYFPGEEVELPNPNDSEYEKLQNIWKRLPLRLTELIGPHIRKDLSL</sequence>
<dbReference type="Gene3D" id="3.40.630.30">
    <property type="match status" value="1"/>
</dbReference>
<evidence type="ECO:0000259" key="7">
    <source>
        <dbReference type="Pfam" id="PF13480"/>
    </source>
</evidence>
<dbReference type="InterPro" id="IPR016181">
    <property type="entry name" value="Acyl_CoA_acyltransferase"/>
</dbReference>
<dbReference type="GO" id="GO:0044038">
    <property type="term" value="P:cell wall macromolecule biosynthetic process"/>
    <property type="evidence" value="ECO:0007669"/>
    <property type="project" value="InterPro"/>
</dbReference>
<evidence type="ECO:0000256" key="5">
    <source>
        <dbReference type="ARBA" id="ARBA00023315"/>
    </source>
</evidence>
<comment type="caution">
    <text evidence="8">The sequence shown here is derived from an EMBL/GenBank/DDBJ whole genome shotgun (WGS) entry which is preliminary data.</text>
</comment>
<dbReference type="InterPro" id="IPR038740">
    <property type="entry name" value="BioF2-like_GNAT_dom"/>
</dbReference>
<keyword evidence="6" id="KW-0961">Cell wall biogenesis/degradation</keyword>
<gene>
    <name evidence="8" type="ORF">C464_12960</name>
</gene>
<evidence type="ECO:0000256" key="6">
    <source>
        <dbReference type="ARBA" id="ARBA00023316"/>
    </source>
</evidence>
<organism evidence="8 9">
    <name type="scientific">Halorubrum coriense DSM 10284</name>
    <dbReference type="NCBI Taxonomy" id="1227466"/>
    <lineage>
        <taxon>Archaea</taxon>
        <taxon>Methanobacteriati</taxon>
        <taxon>Methanobacteriota</taxon>
        <taxon>Stenosarchaea group</taxon>
        <taxon>Halobacteria</taxon>
        <taxon>Halobacteriales</taxon>
        <taxon>Haloferacaceae</taxon>
        <taxon>Halorubrum</taxon>
    </lineage>
</organism>
<dbReference type="Proteomes" id="UP000011509">
    <property type="component" value="Unassembled WGS sequence"/>
</dbReference>
<dbReference type="GO" id="GO:0008360">
    <property type="term" value="P:regulation of cell shape"/>
    <property type="evidence" value="ECO:0007669"/>
    <property type="project" value="UniProtKB-KW"/>
</dbReference>
<comment type="similarity">
    <text evidence="1">Belongs to the FemABX family.</text>
</comment>
<accession>M0EDG3</accession>
<dbReference type="AlphaFoldDB" id="M0EDG3"/>
<dbReference type="OrthoDB" id="135106at2157"/>
<evidence type="ECO:0000256" key="2">
    <source>
        <dbReference type="ARBA" id="ARBA00022679"/>
    </source>
</evidence>
<dbReference type="InterPro" id="IPR003447">
    <property type="entry name" value="FEMABX"/>
</dbReference>
<keyword evidence="5" id="KW-0012">Acyltransferase</keyword>
<dbReference type="PANTHER" id="PTHR36174:SF1">
    <property type="entry name" value="LIPID II:GLYCINE GLYCYLTRANSFERASE"/>
    <property type="match status" value="1"/>
</dbReference>
<protein>
    <submittedName>
        <fullName evidence="8">FemAB-like protein, PEP-CTERM system-associated</fullName>
    </submittedName>
</protein>
<keyword evidence="3" id="KW-0133">Cell shape</keyword>
<keyword evidence="2" id="KW-0808">Transferase</keyword>
<dbReference type="EMBL" id="AOJL01000055">
    <property type="protein sequence ID" value="ELZ44922.1"/>
    <property type="molecule type" value="Genomic_DNA"/>
</dbReference>
<evidence type="ECO:0000256" key="3">
    <source>
        <dbReference type="ARBA" id="ARBA00022960"/>
    </source>
</evidence>
<evidence type="ECO:0000256" key="4">
    <source>
        <dbReference type="ARBA" id="ARBA00022984"/>
    </source>
</evidence>
<keyword evidence="9" id="KW-1185">Reference proteome</keyword>
<dbReference type="GO" id="GO:0071555">
    <property type="term" value="P:cell wall organization"/>
    <property type="evidence" value="ECO:0007669"/>
    <property type="project" value="UniProtKB-KW"/>
</dbReference>
<dbReference type="InterPro" id="IPR050644">
    <property type="entry name" value="PG_Glycine_Bridge_Synth"/>
</dbReference>
<proteinExistence type="inferred from homology"/>
<dbReference type="Pfam" id="PF13480">
    <property type="entry name" value="Acetyltransf_6"/>
    <property type="match status" value="1"/>
</dbReference>
<evidence type="ECO:0000313" key="8">
    <source>
        <dbReference type="EMBL" id="ELZ44922.1"/>
    </source>
</evidence>
<dbReference type="STRING" id="1227466.C464_12960"/>
<evidence type="ECO:0000313" key="9">
    <source>
        <dbReference type="Proteomes" id="UP000011509"/>
    </source>
</evidence>
<dbReference type="PROSITE" id="PS51191">
    <property type="entry name" value="FEMABX"/>
    <property type="match status" value="1"/>
</dbReference>
<reference evidence="8 9" key="1">
    <citation type="journal article" date="2014" name="PLoS Genet.">
        <title>Phylogenetically driven sequencing of extremely halophilic archaea reveals strategies for static and dynamic osmo-response.</title>
        <authorList>
            <person name="Becker E.A."/>
            <person name="Seitzer P.M."/>
            <person name="Tritt A."/>
            <person name="Larsen D."/>
            <person name="Krusor M."/>
            <person name="Yao A.I."/>
            <person name="Wu D."/>
            <person name="Madern D."/>
            <person name="Eisen J.A."/>
            <person name="Darling A.E."/>
            <person name="Facciotti M.T."/>
        </authorList>
    </citation>
    <scope>NUCLEOTIDE SEQUENCE [LARGE SCALE GENOMIC DNA]</scope>
    <source>
        <strain evidence="8 9">DSM 10284</strain>
    </source>
</reference>
<dbReference type="SUPFAM" id="SSF55729">
    <property type="entry name" value="Acyl-CoA N-acyltransferases (Nat)"/>
    <property type="match status" value="1"/>
</dbReference>